<sequence length="434" mass="47539">MALSRRFHSCLVTSLHMCGLTQEGLSTYVSQCASVVVGMSAMSVLRYAASECEEERGEVEEERKVKWEYMAPIETPLITSATRKMERMEKERKEEENRYKNEVEELKEDLNNTREREEEYRQQVCWYEEEAKKEAEAVMSGLSLYGDERGVGEERVGGGRGGGGGVWSESDKDSVEAIEMEFTLADGSGGKVTEDSTAGVSSDIDLDAFLLGSTKSGGSSGNGGGEDGRREGLNRPAGGSGGQHERRTEGGYSGREREGKIMRVESSRQGMVNVSTMHTVQAEKGEMRGENPVDMESLLDMSGVQQQRGGGEEKGMTASAVASLIDMDVGESQSGGVTKKSEQNRSEKKGSGEVQMREEEEVVTPAVPEILSSFTPRVEPKLVFPPFSTALEALKVRCEKAEEEREAVRKLLDFVVTKAKNMAAENLRLKAAFV</sequence>
<dbReference type="EMBL" id="HBIB01049972">
    <property type="protein sequence ID" value="CAE0270652.1"/>
    <property type="molecule type" value="Transcribed_RNA"/>
</dbReference>
<feature type="region of interest" description="Disordered" evidence="2">
    <location>
        <begin position="213"/>
        <end position="258"/>
    </location>
</feature>
<name>A0A7S3LXM5_9EUKA</name>
<evidence type="ECO:0000313" key="4">
    <source>
        <dbReference type="EMBL" id="CAE0270653.1"/>
    </source>
</evidence>
<feature type="compositionally biased region" description="Basic and acidic residues" evidence="2">
    <location>
        <begin position="243"/>
        <end position="258"/>
    </location>
</feature>
<feature type="compositionally biased region" description="Basic and acidic residues" evidence="2">
    <location>
        <begin position="339"/>
        <end position="357"/>
    </location>
</feature>
<evidence type="ECO:0000256" key="1">
    <source>
        <dbReference type="SAM" id="Coils"/>
    </source>
</evidence>
<reference evidence="3" key="1">
    <citation type="submission" date="2021-01" db="EMBL/GenBank/DDBJ databases">
        <authorList>
            <person name="Corre E."/>
            <person name="Pelletier E."/>
            <person name="Niang G."/>
            <person name="Scheremetjew M."/>
            <person name="Finn R."/>
            <person name="Kale V."/>
            <person name="Holt S."/>
            <person name="Cochrane G."/>
            <person name="Meng A."/>
            <person name="Brown T."/>
            <person name="Cohen L."/>
        </authorList>
    </citation>
    <scope>NUCLEOTIDE SEQUENCE</scope>
    <source>
        <strain evidence="3">NIES-2562</strain>
    </source>
</reference>
<dbReference type="EMBL" id="HBIB01049973">
    <property type="protein sequence ID" value="CAE0270653.1"/>
    <property type="molecule type" value="Transcribed_RNA"/>
</dbReference>
<feature type="coiled-coil region" evidence="1">
    <location>
        <begin position="78"/>
        <end position="123"/>
    </location>
</feature>
<organism evidence="3">
    <name type="scientific">Palpitomonas bilix</name>
    <dbReference type="NCBI Taxonomy" id="652834"/>
    <lineage>
        <taxon>Eukaryota</taxon>
        <taxon>Eukaryota incertae sedis</taxon>
    </lineage>
</organism>
<gene>
    <name evidence="3" type="ORF">PBIL07802_LOCUS33007</name>
    <name evidence="4" type="ORF">PBIL07802_LOCUS33008</name>
</gene>
<evidence type="ECO:0000256" key="2">
    <source>
        <dbReference type="SAM" id="MobiDB-lite"/>
    </source>
</evidence>
<keyword evidence="1" id="KW-0175">Coiled coil</keyword>
<accession>A0A7S3LXM5</accession>
<protein>
    <submittedName>
        <fullName evidence="3">Uncharacterized protein</fullName>
    </submittedName>
</protein>
<proteinExistence type="predicted"/>
<evidence type="ECO:0000313" key="3">
    <source>
        <dbReference type="EMBL" id="CAE0270652.1"/>
    </source>
</evidence>
<dbReference type="AlphaFoldDB" id="A0A7S3LXM5"/>
<feature type="region of interest" description="Disordered" evidence="2">
    <location>
        <begin position="328"/>
        <end position="361"/>
    </location>
</feature>